<feature type="repeat" description="TPR" evidence="3">
    <location>
        <begin position="92"/>
        <end position="125"/>
    </location>
</feature>
<dbReference type="PANTHER" id="PTHR44943:SF8">
    <property type="entry name" value="TPR REPEAT-CONTAINING PROTEIN MJ0263"/>
    <property type="match status" value="1"/>
</dbReference>
<reference evidence="5 6" key="1">
    <citation type="journal article" date="2010" name="J. Bacteriol.">
        <title>Complete genome sequence of "Candidatus Puniceispirillum marinum" IMCC1322, a representative of the SAR116 clade in the Alphaproteobacteria.</title>
        <authorList>
            <person name="Oh H.M."/>
            <person name="Kwon K.K."/>
            <person name="Kang I."/>
            <person name="Kang S.G."/>
            <person name="Lee J.H."/>
            <person name="Kim S.J."/>
            <person name="Cho J.C."/>
        </authorList>
    </citation>
    <scope>NUCLEOTIDE SEQUENCE [LARGE SCALE GENOMIC DNA]</scope>
    <source>
        <strain evidence="5 6">IMCC1322</strain>
    </source>
</reference>
<dbReference type="PROSITE" id="PS50293">
    <property type="entry name" value="TPR_REGION"/>
    <property type="match status" value="1"/>
</dbReference>
<dbReference type="PROSITE" id="PS50005">
    <property type="entry name" value="TPR"/>
    <property type="match status" value="1"/>
</dbReference>
<dbReference type="InterPro" id="IPR013105">
    <property type="entry name" value="TPR_2"/>
</dbReference>
<protein>
    <submittedName>
        <fullName evidence="5">Tetratricopeptide TPR_2</fullName>
        <ecNumber evidence="5">2.7.11.17</ecNumber>
    </submittedName>
</protein>
<organism evidence="5 6">
    <name type="scientific">Puniceispirillum marinum (strain IMCC1322)</name>
    <dbReference type="NCBI Taxonomy" id="488538"/>
    <lineage>
        <taxon>Bacteria</taxon>
        <taxon>Pseudomonadati</taxon>
        <taxon>Pseudomonadota</taxon>
        <taxon>Alphaproteobacteria</taxon>
        <taxon>Candidatus Puniceispirillales</taxon>
        <taxon>Candidatus Puniceispirillaceae</taxon>
        <taxon>Candidatus Puniceispirillum</taxon>
    </lineage>
</organism>
<dbReference type="SMART" id="SM00028">
    <property type="entry name" value="TPR"/>
    <property type="match status" value="1"/>
</dbReference>
<keyword evidence="1" id="KW-0677">Repeat</keyword>
<evidence type="ECO:0000256" key="3">
    <source>
        <dbReference type="PROSITE-ProRule" id="PRU00339"/>
    </source>
</evidence>
<evidence type="ECO:0000256" key="4">
    <source>
        <dbReference type="SAM" id="SignalP"/>
    </source>
</evidence>
<evidence type="ECO:0000313" key="5">
    <source>
        <dbReference type="EMBL" id="ADE40604.1"/>
    </source>
</evidence>
<evidence type="ECO:0000313" key="6">
    <source>
        <dbReference type="Proteomes" id="UP000007460"/>
    </source>
</evidence>
<keyword evidence="5" id="KW-0808">Transferase</keyword>
<dbReference type="STRING" id="488538.SAR116_2361"/>
<dbReference type="GO" id="GO:0004683">
    <property type="term" value="F:calcium/calmodulin-dependent protein kinase activity"/>
    <property type="evidence" value="ECO:0007669"/>
    <property type="project" value="UniProtKB-EC"/>
</dbReference>
<dbReference type="eggNOG" id="COG4785">
    <property type="taxonomic scope" value="Bacteria"/>
</dbReference>
<dbReference type="EMBL" id="CP001751">
    <property type="protein sequence ID" value="ADE40604.1"/>
    <property type="molecule type" value="Genomic_DNA"/>
</dbReference>
<feature type="signal peptide" evidence="4">
    <location>
        <begin position="1"/>
        <end position="38"/>
    </location>
</feature>
<proteinExistence type="predicted"/>
<evidence type="ECO:0000256" key="2">
    <source>
        <dbReference type="ARBA" id="ARBA00022803"/>
    </source>
</evidence>
<keyword evidence="4" id="KW-0732">Signal</keyword>
<dbReference type="PANTHER" id="PTHR44943">
    <property type="entry name" value="CELLULOSE SYNTHASE OPERON PROTEIN C"/>
    <property type="match status" value="1"/>
</dbReference>
<keyword evidence="6" id="KW-1185">Reference proteome</keyword>
<evidence type="ECO:0000256" key="1">
    <source>
        <dbReference type="ARBA" id="ARBA00022737"/>
    </source>
</evidence>
<accession>D5BPV2</accession>
<dbReference type="OrthoDB" id="8592798at2"/>
<dbReference type="EC" id="2.7.11.17" evidence="5"/>
<dbReference type="InterPro" id="IPR051685">
    <property type="entry name" value="Ycf3/AcsC/BcsC/TPR_MFPF"/>
</dbReference>
<sequence length="178" mass="19483">MNIKTNAEGQIFHTLLMRVFMAGALAILIASASTMSFAAGSDSGSSDSSGYSTAGTNNSKELREAIKLINRNLFEAALVPLALETMQNPKNADAWNYTGFALRKSGRYDESMAAYDKALALDPEHEGALEYQGELFLTLKQPDKAKENLAKLKQQCSFNCKERDDLMRAINAYNAANK</sequence>
<gene>
    <name evidence="5" type="ordered locus">SAR116_2361</name>
</gene>
<dbReference type="Pfam" id="PF07719">
    <property type="entry name" value="TPR_2"/>
    <property type="match status" value="1"/>
</dbReference>
<dbReference type="Gene3D" id="1.25.40.10">
    <property type="entry name" value="Tetratricopeptide repeat domain"/>
    <property type="match status" value="1"/>
</dbReference>
<dbReference type="InterPro" id="IPR011990">
    <property type="entry name" value="TPR-like_helical_dom_sf"/>
</dbReference>
<name>D5BPV2_PUNMI</name>
<dbReference type="HOGENOM" id="CLU_129295_1_0_5"/>
<keyword evidence="2 3" id="KW-0802">TPR repeat</keyword>
<feature type="chain" id="PRO_5003070030" evidence="4">
    <location>
        <begin position="39"/>
        <end position="178"/>
    </location>
</feature>
<dbReference type="SUPFAM" id="SSF48452">
    <property type="entry name" value="TPR-like"/>
    <property type="match status" value="1"/>
</dbReference>
<dbReference type="KEGG" id="apb:SAR116_2361"/>
<dbReference type="AlphaFoldDB" id="D5BPV2"/>
<dbReference type="InterPro" id="IPR019734">
    <property type="entry name" value="TPR_rpt"/>
</dbReference>
<dbReference type="Proteomes" id="UP000007460">
    <property type="component" value="Chromosome"/>
</dbReference>
<dbReference type="RefSeq" id="WP_013047231.1">
    <property type="nucleotide sequence ID" value="NC_014010.1"/>
</dbReference>